<dbReference type="GO" id="GO:0016020">
    <property type="term" value="C:membrane"/>
    <property type="evidence" value="ECO:0007669"/>
    <property type="project" value="UniProtKB-SubCell"/>
</dbReference>
<evidence type="ECO:0000256" key="2">
    <source>
        <dbReference type="ARBA" id="ARBA00022692"/>
    </source>
</evidence>
<keyword evidence="3 5" id="KW-1133">Transmembrane helix</keyword>
<protein>
    <recommendedName>
        <fullName evidence="8">Phosphatidylinositol-glycan biosynthesis class W protein</fullName>
    </recommendedName>
</protein>
<dbReference type="Proteomes" id="UP001208570">
    <property type="component" value="Unassembled WGS sequence"/>
</dbReference>
<dbReference type="GO" id="GO:0032216">
    <property type="term" value="F:glucosaminyl-phosphatidylinositol O-acyltransferase activity"/>
    <property type="evidence" value="ECO:0007669"/>
    <property type="project" value="TreeGrafter"/>
</dbReference>
<evidence type="ECO:0000256" key="1">
    <source>
        <dbReference type="ARBA" id="ARBA00004141"/>
    </source>
</evidence>
<dbReference type="InterPro" id="IPR009447">
    <property type="entry name" value="PIGW/GWT1"/>
</dbReference>
<accession>A0AAD9IT23</accession>
<keyword evidence="7" id="KW-1185">Reference proteome</keyword>
<evidence type="ECO:0000313" key="6">
    <source>
        <dbReference type="EMBL" id="KAK2140369.1"/>
    </source>
</evidence>
<evidence type="ECO:0000256" key="5">
    <source>
        <dbReference type="SAM" id="Phobius"/>
    </source>
</evidence>
<sequence>MEGHRLSYKTEHEAFVSGNQGSTVFEIVLVCASYPTCVFLRHSLKQYQHIWLQFLLDYMTIVLPPLLSCTLLSSHLWPTMITMVLVGSVIKKNALEDLLKVLPKSGIPGFLKLISSLLNQSEIPLVRYIITQFRAFALVSTGIAILAVDFVVFPRRYCKTETYGTGLMDIGVGVFIFVNGISSAEARGKFALDRGSKSKYLLKSIKQAAPLLILGLLRVLTVKTADYHEHVSEYGLALNILGLCSTVATGFAYIIFHKVPASGVIPEHGVLLAAINMNGLFYFMLANIFTGLINLSMETIVASPVVAYCTLIGYLFVLSFIIMCLYVYKIKVKFW</sequence>
<comment type="subcellular location">
    <subcellularLocation>
        <location evidence="1">Membrane</location>
        <topology evidence="1">Multi-pass membrane protein</topology>
    </subcellularLocation>
</comment>
<feature type="transmembrane region" description="Helical" evidence="5">
    <location>
        <begin position="165"/>
        <end position="184"/>
    </location>
</feature>
<evidence type="ECO:0000313" key="7">
    <source>
        <dbReference type="Proteomes" id="UP001208570"/>
    </source>
</evidence>
<reference evidence="6" key="1">
    <citation type="journal article" date="2023" name="Mol. Biol. Evol.">
        <title>Third-Generation Sequencing Reveals the Adaptive Role of the Epigenome in Three Deep-Sea Polychaetes.</title>
        <authorList>
            <person name="Perez M."/>
            <person name="Aroh O."/>
            <person name="Sun Y."/>
            <person name="Lan Y."/>
            <person name="Juniper S.K."/>
            <person name="Young C.R."/>
            <person name="Angers B."/>
            <person name="Qian P.Y."/>
        </authorList>
    </citation>
    <scope>NUCLEOTIDE SEQUENCE</scope>
    <source>
        <strain evidence="6">P08H-3</strain>
    </source>
</reference>
<feature type="transmembrane region" description="Helical" evidence="5">
    <location>
        <begin position="234"/>
        <end position="256"/>
    </location>
</feature>
<dbReference type="Pfam" id="PF06423">
    <property type="entry name" value="GWT1"/>
    <property type="match status" value="2"/>
</dbReference>
<comment type="caution">
    <text evidence="6">The sequence shown here is derived from an EMBL/GenBank/DDBJ whole genome shotgun (WGS) entry which is preliminary data.</text>
</comment>
<dbReference type="GO" id="GO:0005783">
    <property type="term" value="C:endoplasmic reticulum"/>
    <property type="evidence" value="ECO:0007669"/>
    <property type="project" value="TreeGrafter"/>
</dbReference>
<dbReference type="AlphaFoldDB" id="A0AAD9IT23"/>
<feature type="transmembrane region" description="Helical" evidence="5">
    <location>
        <begin position="268"/>
        <end position="293"/>
    </location>
</feature>
<evidence type="ECO:0008006" key="8">
    <source>
        <dbReference type="Google" id="ProtNLM"/>
    </source>
</evidence>
<feature type="transmembrane region" description="Helical" evidence="5">
    <location>
        <begin position="135"/>
        <end position="153"/>
    </location>
</feature>
<dbReference type="GO" id="GO:0072659">
    <property type="term" value="P:protein localization to plasma membrane"/>
    <property type="evidence" value="ECO:0007669"/>
    <property type="project" value="TreeGrafter"/>
</dbReference>
<keyword evidence="2 5" id="KW-0812">Transmembrane</keyword>
<proteinExistence type="predicted"/>
<keyword evidence="4 5" id="KW-0472">Membrane</keyword>
<evidence type="ECO:0000256" key="4">
    <source>
        <dbReference type="ARBA" id="ARBA00023136"/>
    </source>
</evidence>
<dbReference type="PANTHER" id="PTHR20661:SF0">
    <property type="entry name" value="PHOSPHATIDYLINOSITOL-GLYCAN BIOSYNTHESIS CLASS W PROTEIN"/>
    <property type="match status" value="1"/>
</dbReference>
<organism evidence="6 7">
    <name type="scientific">Paralvinella palmiformis</name>
    <dbReference type="NCBI Taxonomy" id="53620"/>
    <lineage>
        <taxon>Eukaryota</taxon>
        <taxon>Metazoa</taxon>
        <taxon>Spiralia</taxon>
        <taxon>Lophotrochozoa</taxon>
        <taxon>Annelida</taxon>
        <taxon>Polychaeta</taxon>
        <taxon>Sedentaria</taxon>
        <taxon>Canalipalpata</taxon>
        <taxon>Terebellida</taxon>
        <taxon>Terebelliformia</taxon>
        <taxon>Alvinellidae</taxon>
        <taxon>Paralvinella</taxon>
    </lineage>
</organism>
<dbReference type="PANTHER" id="PTHR20661">
    <property type="entry name" value="PHOSPHATIDYLINOSITOL-GLYCAN BIOSYNTHESIS CLASS W PROTEIN"/>
    <property type="match status" value="1"/>
</dbReference>
<gene>
    <name evidence="6" type="ORF">LSH36_1377g00001</name>
</gene>
<name>A0AAD9IT23_9ANNE</name>
<evidence type="ECO:0000256" key="3">
    <source>
        <dbReference type="ARBA" id="ARBA00022989"/>
    </source>
</evidence>
<feature type="transmembrane region" description="Helical" evidence="5">
    <location>
        <begin position="305"/>
        <end position="328"/>
    </location>
</feature>
<dbReference type="EMBL" id="JAODUP010001377">
    <property type="protein sequence ID" value="KAK2140369.1"/>
    <property type="molecule type" value="Genomic_DNA"/>
</dbReference>
<dbReference type="GO" id="GO:0006506">
    <property type="term" value="P:GPI anchor biosynthetic process"/>
    <property type="evidence" value="ECO:0007669"/>
    <property type="project" value="InterPro"/>
</dbReference>